<keyword evidence="3" id="KW-1185">Reference proteome</keyword>
<evidence type="ECO:0000259" key="1">
    <source>
        <dbReference type="PROSITE" id="PS51186"/>
    </source>
</evidence>
<reference evidence="2 3" key="1">
    <citation type="submission" date="2020-08" db="EMBL/GenBank/DDBJ databases">
        <title>Genome sequence of Erysipelothrix inopinata DSM 15511T.</title>
        <authorList>
            <person name="Hyun D.-W."/>
            <person name="Bae J.-W."/>
        </authorList>
    </citation>
    <scope>NUCLEOTIDE SEQUENCE [LARGE SCALE GENOMIC DNA]</scope>
    <source>
        <strain evidence="2 3">DSM 15511</strain>
    </source>
</reference>
<dbReference type="CDD" id="cd04301">
    <property type="entry name" value="NAT_SF"/>
    <property type="match status" value="1"/>
</dbReference>
<dbReference type="GO" id="GO:0016747">
    <property type="term" value="F:acyltransferase activity, transferring groups other than amino-acyl groups"/>
    <property type="evidence" value="ECO:0007669"/>
    <property type="project" value="InterPro"/>
</dbReference>
<dbReference type="EMBL" id="CP060715">
    <property type="protein sequence ID" value="QNN60362.1"/>
    <property type="molecule type" value="Genomic_DNA"/>
</dbReference>
<dbReference type="Proteomes" id="UP000515928">
    <property type="component" value="Chromosome"/>
</dbReference>
<dbReference type="RefSeq" id="WP_187533491.1">
    <property type="nucleotide sequence ID" value="NZ_CBCSHU010000004.1"/>
</dbReference>
<gene>
    <name evidence="2" type="ORF">H9L01_08290</name>
</gene>
<keyword evidence="2" id="KW-0808">Transferase</keyword>
<dbReference type="SUPFAM" id="SSF55729">
    <property type="entry name" value="Acyl-CoA N-acyltransferases (Nat)"/>
    <property type="match status" value="1"/>
</dbReference>
<dbReference type="InterPro" id="IPR000182">
    <property type="entry name" value="GNAT_dom"/>
</dbReference>
<protein>
    <submittedName>
        <fullName evidence="2">GNAT family N-acetyltransferase</fullName>
    </submittedName>
</protein>
<organism evidence="2 3">
    <name type="scientific">Erysipelothrix inopinata</name>
    <dbReference type="NCBI Taxonomy" id="225084"/>
    <lineage>
        <taxon>Bacteria</taxon>
        <taxon>Bacillati</taxon>
        <taxon>Bacillota</taxon>
        <taxon>Erysipelotrichia</taxon>
        <taxon>Erysipelotrichales</taxon>
        <taxon>Erysipelotrichaceae</taxon>
        <taxon>Erysipelothrix</taxon>
    </lineage>
</organism>
<name>A0A7G9RXN7_9FIRM</name>
<accession>A0A7G9RXN7</accession>
<dbReference type="AlphaFoldDB" id="A0A7G9RXN7"/>
<evidence type="ECO:0000313" key="2">
    <source>
        <dbReference type="EMBL" id="QNN60362.1"/>
    </source>
</evidence>
<dbReference type="InterPro" id="IPR016181">
    <property type="entry name" value="Acyl_CoA_acyltransferase"/>
</dbReference>
<feature type="domain" description="N-acetyltransferase" evidence="1">
    <location>
        <begin position="6"/>
        <end position="143"/>
    </location>
</feature>
<dbReference type="Gene3D" id="3.40.630.30">
    <property type="match status" value="1"/>
</dbReference>
<evidence type="ECO:0000313" key="3">
    <source>
        <dbReference type="Proteomes" id="UP000515928"/>
    </source>
</evidence>
<dbReference type="PROSITE" id="PS51186">
    <property type="entry name" value="GNAT"/>
    <property type="match status" value="1"/>
</dbReference>
<dbReference type="KEGG" id="eio:H9L01_08290"/>
<dbReference type="Pfam" id="PF13673">
    <property type="entry name" value="Acetyltransf_10"/>
    <property type="match status" value="1"/>
</dbReference>
<proteinExistence type="predicted"/>
<sequence>MERFFGNVRQQPIWDDVVALRNSVFIQEQSLIDFYPEDEEDDDCMHLVYSNNGEVAASSRIRIVDGRGYIERICVKDSYRKQSLGRRLVKDSIDMAFTLGINTATICAQAHLQSFYKSEGFIAESDPIQKFGIKHVEMIKYSDFKERQHIEKR</sequence>